<dbReference type="InterPro" id="IPR036388">
    <property type="entry name" value="WH-like_DNA-bd_sf"/>
</dbReference>
<organism evidence="6 7">
    <name type="scientific">Clostridium folliculivorans</name>
    <dbReference type="NCBI Taxonomy" id="2886038"/>
    <lineage>
        <taxon>Bacteria</taxon>
        <taxon>Bacillati</taxon>
        <taxon>Bacillota</taxon>
        <taxon>Clostridia</taxon>
        <taxon>Eubacteriales</taxon>
        <taxon>Clostridiaceae</taxon>
        <taxon>Clostridium</taxon>
    </lineage>
</organism>
<dbReference type="PANTHER" id="PTHR30419:SF28">
    <property type="entry name" value="HTH-TYPE TRANSCRIPTIONAL REGULATOR BSDA"/>
    <property type="match status" value="1"/>
</dbReference>
<name>A0A9W5XZ77_9CLOT</name>
<dbReference type="AlphaFoldDB" id="A0A9W5XZ77"/>
<dbReference type="PROSITE" id="PS50931">
    <property type="entry name" value="HTH_LYSR"/>
    <property type="match status" value="1"/>
</dbReference>
<keyword evidence="2" id="KW-0805">Transcription regulation</keyword>
<dbReference type="InterPro" id="IPR000847">
    <property type="entry name" value="LysR_HTH_N"/>
</dbReference>
<dbReference type="GO" id="GO:0005829">
    <property type="term" value="C:cytosol"/>
    <property type="evidence" value="ECO:0007669"/>
    <property type="project" value="TreeGrafter"/>
</dbReference>
<dbReference type="PANTHER" id="PTHR30419">
    <property type="entry name" value="HTH-TYPE TRANSCRIPTIONAL REGULATOR YBHD"/>
    <property type="match status" value="1"/>
</dbReference>
<keyword evidence="4" id="KW-0804">Transcription</keyword>
<sequence length="302" mass="34251">MEIRQLKFFIKVAEHKNFTIAAEELCISQSALSKHIKALENELGVRLFDRSKRRVKLTEAGIELLDYANIMINTYNEMHIAMNEYKGSNRNTLTIGTIPVMTQYGIQSLIASFAKKNNDIDINITEGTGPEVLSFLDNSKIDLALIRTVSLSEDIYKINPLIDDDLVMIVSKNHQFAKKASVDLAKASKENFIFLDSGVGVYNISLKACRESGFEPKVIYNYSRIETIIGIVAEGIGISLLMRKVVEFFNNKDVVMIELDQRVTTTLALVAQTQKKSTEAMNKFYSYTDEWLKENKVQRINK</sequence>
<comment type="caution">
    <text evidence="6">The sequence shown here is derived from an EMBL/GenBank/DDBJ whole genome shotgun (WGS) entry which is preliminary data.</text>
</comment>
<dbReference type="Gene3D" id="3.40.190.290">
    <property type="match status" value="1"/>
</dbReference>
<dbReference type="SUPFAM" id="SSF46785">
    <property type="entry name" value="Winged helix' DNA-binding domain"/>
    <property type="match status" value="1"/>
</dbReference>
<reference evidence="6" key="1">
    <citation type="journal article" date="2023" name="Int. J. Syst. Evol. Microbiol.">
        <title>&lt;i&gt;Clostridium folliculivorans&lt;/i&gt; sp. nov., isolated from soil samples of an organic paddy in Japan.</title>
        <authorList>
            <person name="Tazawa J."/>
            <person name="Kobayashi H."/>
            <person name="Tanizawa Y."/>
            <person name="Uchino A."/>
            <person name="Tanaka F."/>
            <person name="Urashima Y."/>
            <person name="Miura S."/>
            <person name="Sakamoto M."/>
            <person name="Ohkuma M."/>
            <person name="Tohno M."/>
        </authorList>
    </citation>
    <scope>NUCLEOTIDE SEQUENCE</scope>
    <source>
        <strain evidence="6">D1-1</strain>
    </source>
</reference>
<dbReference type="InterPro" id="IPR036390">
    <property type="entry name" value="WH_DNA-bd_sf"/>
</dbReference>
<dbReference type="Pfam" id="PF03466">
    <property type="entry name" value="LysR_substrate"/>
    <property type="match status" value="1"/>
</dbReference>
<evidence type="ECO:0000256" key="2">
    <source>
        <dbReference type="ARBA" id="ARBA00023015"/>
    </source>
</evidence>
<feature type="domain" description="HTH lysR-type" evidence="5">
    <location>
        <begin position="1"/>
        <end position="58"/>
    </location>
</feature>
<dbReference type="FunFam" id="1.10.10.10:FF:000001">
    <property type="entry name" value="LysR family transcriptional regulator"/>
    <property type="match status" value="1"/>
</dbReference>
<dbReference type="RefSeq" id="WP_261850711.1">
    <property type="nucleotide sequence ID" value="NZ_BQXY01000001.1"/>
</dbReference>
<evidence type="ECO:0000256" key="3">
    <source>
        <dbReference type="ARBA" id="ARBA00023125"/>
    </source>
</evidence>
<protein>
    <submittedName>
        <fullName evidence="6">LysR family transcriptional regulator</fullName>
    </submittedName>
</protein>
<gene>
    <name evidence="6" type="ORF">CFOLD11_04780</name>
</gene>
<dbReference type="PRINTS" id="PR00039">
    <property type="entry name" value="HTHLYSR"/>
</dbReference>
<accession>A0A9W5XZ77</accession>
<dbReference type="GO" id="GO:0003700">
    <property type="term" value="F:DNA-binding transcription factor activity"/>
    <property type="evidence" value="ECO:0007669"/>
    <property type="project" value="InterPro"/>
</dbReference>
<evidence type="ECO:0000256" key="1">
    <source>
        <dbReference type="ARBA" id="ARBA00009437"/>
    </source>
</evidence>
<dbReference type="EMBL" id="BQXY01000001">
    <property type="protein sequence ID" value="GKU23652.1"/>
    <property type="molecule type" value="Genomic_DNA"/>
</dbReference>
<evidence type="ECO:0000313" key="7">
    <source>
        <dbReference type="Proteomes" id="UP001057868"/>
    </source>
</evidence>
<dbReference type="Gene3D" id="1.10.10.10">
    <property type="entry name" value="Winged helix-like DNA-binding domain superfamily/Winged helix DNA-binding domain"/>
    <property type="match status" value="1"/>
</dbReference>
<dbReference type="CDD" id="cd05466">
    <property type="entry name" value="PBP2_LTTR_substrate"/>
    <property type="match status" value="1"/>
</dbReference>
<dbReference type="GO" id="GO:0003677">
    <property type="term" value="F:DNA binding"/>
    <property type="evidence" value="ECO:0007669"/>
    <property type="project" value="UniProtKB-KW"/>
</dbReference>
<dbReference type="Pfam" id="PF00126">
    <property type="entry name" value="HTH_1"/>
    <property type="match status" value="1"/>
</dbReference>
<evidence type="ECO:0000259" key="5">
    <source>
        <dbReference type="PROSITE" id="PS50931"/>
    </source>
</evidence>
<proteinExistence type="inferred from homology"/>
<evidence type="ECO:0000256" key="4">
    <source>
        <dbReference type="ARBA" id="ARBA00023163"/>
    </source>
</evidence>
<dbReference type="InterPro" id="IPR050950">
    <property type="entry name" value="HTH-type_LysR_regulators"/>
</dbReference>
<keyword evidence="7" id="KW-1185">Reference proteome</keyword>
<keyword evidence="3" id="KW-0238">DNA-binding</keyword>
<dbReference type="Proteomes" id="UP001057868">
    <property type="component" value="Unassembled WGS sequence"/>
</dbReference>
<dbReference type="InterPro" id="IPR005119">
    <property type="entry name" value="LysR_subst-bd"/>
</dbReference>
<dbReference type="SUPFAM" id="SSF53850">
    <property type="entry name" value="Periplasmic binding protein-like II"/>
    <property type="match status" value="1"/>
</dbReference>
<comment type="similarity">
    <text evidence="1">Belongs to the LysR transcriptional regulatory family.</text>
</comment>
<evidence type="ECO:0000313" key="6">
    <source>
        <dbReference type="EMBL" id="GKU23652.1"/>
    </source>
</evidence>